<protein>
    <submittedName>
        <fullName evidence="7">RNA polymerase sigma-70 factor</fullName>
    </submittedName>
</protein>
<dbReference type="PANTHER" id="PTHR43133">
    <property type="entry name" value="RNA POLYMERASE ECF-TYPE SIGMA FACTO"/>
    <property type="match status" value="1"/>
</dbReference>
<organism evidence="7 8">
    <name type="scientific">Filimonas effusa</name>
    <dbReference type="NCBI Taxonomy" id="2508721"/>
    <lineage>
        <taxon>Bacteria</taxon>
        <taxon>Pseudomonadati</taxon>
        <taxon>Bacteroidota</taxon>
        <taxon>Chitinophagia</taxon>
        <taxon>Chitinophagales</taxon>
        <taxon>Chitinophagaceae</taxon>
        <taxon>Filimonas</taxon>
    </lineage>
</organism>
<dbReference type="InterPro" id="IPR013324">
    <property type="entry name" value="RNA_pol_sigma_r3/r4-like"/>
</dbReference>
<evidence type="ECO:0000313" key="8">
    <source>
        <dbReference type="Proteomes" id="UP000290545"/>
    </source>
</evidence>
<evidence type="ECO:0000313" key="7">
    <source>
        <dbReference type="EMBL" id="RXK83619.1"/>
    </source>
</evidence>
<accession>A0A4Q1D5A0</accession>
<keyword evidence="2" id="KW-0805">Transcription regulation</keyword>
<dbReference type="InterPro" id="IPR014284">
    <property type="entry name" value="RNA_pol_sigma-70_dom"/>
</dbReference>
<dbReference type="Pfam" id="PF04542">
    <property type="entry name" value="Sigma70_r2"/>
    <property type="match status" value="1"/>
</dbReference>
<dbReference type="InterPro" id="IPR039425">
    <property type="entry name" value="RNA_pol_sigma-70-like"/>
</dbReference>
<comment type="similarity">
    <text evidence="1">Belongs to the sigma-70 factor family. ECF subfamily.</text>
</comment>
<evidence type="ECO:0000259" key="5">
    <source>
        <dbReference type="Pfam" id="PF04542"/>
    </source>
</evidence>
<dbReference type="OrthoDB" id="659577at2"/>
<sequence length="196" mass="22908">MLVSDQTYVEKALFVRVADGDETAFRELFHYYNKQLLPFIAKLVTPPQEPSEVLQEVFFKIWMYRERLRNVENPKAYIVRIVSNEANNYLRSVARQNRLILKAQQQREHTPLTPEEEMALKETAKLVARAIDHLTPACKQVYLLSREQHMSIPEIAAHLQLSESTVKNQLVKALKDIRSYIKRNGLSTFFSFPIIF</sequence>
<dbReference type="GO" id="GO:0006352">
    <property type="term" value="P:DNA-templated transcription initiation"/>
    <property type="evidence" value="ECO:0007669"/>
    <property type="project" value="InterPro"/>
</dbReference>
<evidence type="ECO:0000256" key="3">
    <source>
        <dbReference type="ARBA" id="ARBA00023082"/>
    </source>
</evidence>
<dbReference type="Gene3D" id="1.10.10.10">
    <property type="entry name" value="Winged helix-like DNA-binding domain superfamily/Winged helix DNA-binding domain"/>
    <property type="match status" value="1"/>
</dbReference>
<evidence type="ECO:0000256" key="1">
    <source>
        <dbReference type="ARBA" id="ARBA00010641"/>
    </source>
</evidence>
<dbReference type="GO" id="GO:0003677">
    <property type="term" value="F:DNA binding"/>
    <property type="evidence" value="ECO:0007669"/>
    <property type="project" value="InterPro"/>
</dbReference>
<reference evidence="7 8" key="1">
    <citation type="submission" date="2019-01" db="EMBL/GenBank/DDBJ databases">
        <title>Filimonas sp. strain TTM-71.</title>
        <authorList>
            <person name="Chen W.-M."/>
        </authorList>
    </citation>
    <scope>NUCLEOTIDE SEQUENCE [LARGE SCALE GENOMIC DNA]</scope>
    <source>
        <strain evidence="7 8">TTM-71</strain>
    </source>
</reference>
<evidence type="ECO:0000256" key="2">
    <source>
        <dbReference type="ARBA" id="ARBA00023015"/>
    </source>
</evidence>
<dbReference type="InterPro" id="IPR013249">
    <property type="entry name" value="RNA_pol_sigma70_r4_t2"/>
</dbReference>
<dbReference type="Pfam" id="PF08281">
    <property type="entry name" value="Sigma70_r4_2"/>
    <property type="match status" value="1"/>
</dbReference>
<evidence type="ECO:0000259" key="6">
    <source>
        <dbReference type="Pfam" id="PF08281"/>
    </source>
</evidence>
<dbReference type="Gene3D" id="1.10.1740.10">
    <property type="match status" value="1"/>
</dbReference>
<dbReference type="SUPFAM" id="SSF88659">
    <property type="entry name" value="Sigma3 and sigma4 domains of RNA polymerase sigma factors"/>
    <property type="match status" value="1"/>
</dbReference>
<gene>
    <name evidence="7" type="ORF">ESB13_16155</name>
</gene>
<dbReference type="EMBL" id="SDHZ01000002">
    <property type="protein sequence ID" value="RXK83619.1"/>
    <property type="molecule type" value="Genomic_DNA"/>
</dbReference>
<keyword evidence="4" id="KW-0804">Transcription</keyword>
<dbReference type="AlphaFoldDB" id="A0A4Q1D5A0"/>
<feature type="domain" description="RNA polymerase sigma-70 region 2" evidence="5">
    <location>
        <begin position="28"/>
        <end position="95"/>
    </location>
</feature>
<keyword evidence="8" id="KW-1185">Reference proteome</keyword>
<dbReference type="InterPro" id="IPR007627">
    <property type="entry name" value="RNA_pol_sigma70_r2"/>
</dbReference>
<dbReference type="InterPro" id="IPR036388">
    <property type="entry name" value="WH-like_DNA-bd_sf"/>
</dbReference>
<name>A0A4Q1D5A0_9BACT</name>
<dbReference type="PANTHER" id="PTHR43133:SF46">
    <property type="entry name" value="RNA POLYMERASE SIGMA-70 FACTOR ECF SUBFAMILY"/>
    <property type="match status" value="1"/>
</dbReference>
<dbReference type="SUPFAM" id="SSF88946">
    <property type="entry name" value="Sigma2 domain of RNA polymerase sigma factors"/>
    <property type="match status" value="1"/>
</dbReference>
<dbReference type="InterPro" id="IPR014327">
    <property type="entry name" value="RNA_pol_sigma70_bacteroid"/>
</dbReference>
<feature type="domain" description="RNA polymerase sigma factor 70 region 4 type 2" evidence="6">
    <location>
        <begin position="127"/>
        <end position="176"/>
    </location>
</feature>
<comment type="caution">
    <text evidence="7">The sequence shown here is derived from an EMBL/GenBank/DDBJ whole genome shotgun (WGS) entry which is preliminary data.</text>
</comment>
<dbReference type="GO" id="GO:0016987">
    <property type="term" value="F:sigma factor activity"/>
    <property type="evidence" value="ECO:0007669"/>
    <property type="project" value="UniProtKB-KW"/>
</dbReference>
<dbReference type="Proteomes" id="UP000290545">
    <property type="component" value="Unassembled WGS sequence"/>
</dbReference>
<evidence type="ECO:0000256" key="4">
    <source>
        <dbReference type="ARBA" id="ARBA00023163"/>
    </source>
</evidence>
<proteinExistence type="inferred from homology"/>
<dbReference type="NCBIfam" id="TIGR02985">
    <property type="entry name" value="Sig70_bacteroi1"/>
    <property type="match status" value="1"/>
</dbReference>
<keyword evidence="3" id="KW-0731">Sigma factor</keyword>
<dbReference type="NCBIfam" id="TIGR02937">
    <property type="entry name" value="sigma70-ECF"/>
    <property type="match status" value="1"/>
</dbReference>
<dbReference type="InterPro" id="IPR013325">
    <property type="entry name" value="RNA_pol_sigma_r2"/>
</dbReference>